<dbReference type="AlphaFoldDB" id="A7VRS8"/>
<sequence>MLRERIPFYLPPNVIFRYQPPAGRGRRYIELFYHKFPEYTNSFPHVSFGRKNLKFFIFVRFHHVVGRLLFFHKVLGLKGLKKGKDSG</sequence>
<protein>
    <submittedName>
        <fullName evidence="1">Uncharacterized protein</fullName>
    </submittedName>
</protein>
<organism evidence="1 2">
    <name type="scientific">[Clostridium] leptum DSM 753</name>
    <dbReference type="NCBI Taxonomy" id="428125"/>
    <lineage>
        <taxon>Bacteria</taxon>
        <taxon>Bacillati</taxon>
        <taxon>Bacillota</taxon>
        <taxon>Clostridia</taxon>
        <taxon>Eubacteriales</taxon>
        <taxon>Oscillospiraceae</taxon>
        <taxon>Oscillospiraceae incertae sedis</taxon>
    </lineage>
</organism>
<gene>
    <name evidence="1" type="ORF">CLOLEP_01261</name>
</gene>
<dbReference type="Proteomes" id="UP000003490">
    <property type="component" value="Unassembled WGS sequence"/>
</dbReference>
<dbReference type="EMBL" id="ABCB02000017">
    <property type="protein sequence ID" value="EDO61757.1"/>
    <property type="molecule type" value="Genomic_DNA"/>
</dbReference>
<evidence type="ECO:0000313" key="2">
    <source>
        <dbReference type="Proteomes" id="UP000003490"/>
    </source>
</evidence>
<name>A7VRS8_9FIRM</name>
<accession>A7VRS8</accession>
<comment type="caution">
    <text evidence="1">The sequence shown here is derived from an EMBL/GenBank/DDBJ whole genome shotgun (WGS) entry which is preliminary data.</text>
</comment>
<dbReference type="HOGENOM" id="CLU_2477866_0_0_9"/>
<reference evidence="1 2" key="1">
    <citation type="submission" date="2007-08" db="EMBL/GenBank/DDBJ databases">
        <title>Draft genome sequence of Clostridium leptum (DSM 753).</title>
        <authorList>
            <person name="Sudarsanam P."/>
            <person name="Ley R."/>
            <person name="Guruge J."/>
            <person name="Turnbaugh P.J."/>
            <person name="Mahowald M."/>
            <person name="Liep D."/>
            <person name="Gordon J."/>
        </authorList>
    </citation>
    <scope>NUCLEOTIDE SEQUENCE [LARGE SCALE GENOMIC DNA]</scope>
    <source>
        <strain evidence="1 2">DSM 753</strain>
    </source>
</reference>
<reference evidence="1 2" key="2">
    <citation type="submission" date="2007-08" db="EMBL/GenBank/DDBJ databases">
        <authorList>
            <person name="Fulton L."/>
            <person name="Clifton S."/>
            <person name="Fulton B."/>
            <person name="Xu J."/>
            <person name="Minx P."/>
            <person name="Pepin K.H."/>
            <person name="Johnson M."/>
            <person name="Thiruvilangam P."/>
            <person name="Bhonagiri V."/>
            <person name="Nash W.E."/>
            <person name="Wang C."/>
            <person name="Mardis E.R."/>
            <person name="Wilson R.K."/>
        </authorList>
    </citation>
    <scope>NUCLEOTIDE SEQUENCE [LARGE SCALE GENOMIC DNA]</scope>
    <source>
        <strain evidence="1 2">DSM 753</strain>
    </source>
</reference>
<proteinExistence type="predicted"/>
<evidence type="ECO:0000313" key="1">
    <source>
        <dbReference type="EMBL" id="EDO61757.1"/>
    </source>
</evidence>